<keyword evidence="1" id="KW-0812">Transmembrane</keyword>
<dbReference type="AlphaFoldDB" id="A0A0F9M296"/>
<comment type="caution">
    <text evidence="2">The sequence shown here is derived from an EMBL/GenBank/DDBJ whole genome shotgun (WGS) entry which is preliminary data.</text>
</comment>
<proteinExistence type="predicted"/>
<feature type="transmembrane region" description="Helical" evidence="1">
    <location>
        <begin position="35"/>
        <end position="55"/>
    </location>
</feature>
<protein>
    <submittedName>
        <fullName evidence="2">Uncharacterized protein</fullName>
    </submittedName>
</protein>
<evidence type="ECO:0000313" key="2">
    <source>
        <dbReference type="EMBL" id="KKM63377.1"/>
    </source>
</evidence>
<evidence type="ECO:0000256" key="1">
    <source>
        <dbReference type="SAM" id="Phobius"/>
    </source>
</evidence>
<dbReference type="EMBL" id="LAZR01011109">
    <property type="protein sequence ID" value="KKM63377.1"/>
    <property type="molecule type" value="Genomic_DNA"/>
</dbReference>
<keyword evidence="1" id="KW-0472">Membrane</keyword>
<gene>
    <name evidence="2" type="ORF">LCGC14_1512040</name>
</gene>
<accession>A0A0F9M296</accession>
<name>A0A0F9M296_9ZZZZ</name>
<sequence>SPIINEVLSSIIFETRNIITKVKINKRKLIISEEFLFLEGGICFHLILSLLFIVFKVSFDLFKFYPKFIIINMMQHDLDSRRINLSNK</sequence>
<keyword evidence="1" id="KW-1133">Transmembrane helix</keyword>
<feature type="non-terminal residue" evidence="2">
    <location>
        <position position="1"/>
    </location>
</feature>
<organism evidence="2">
    <name type="scientific">marine sediment metagenome</name>
    <dbReference type="NCBI Taxonomy" id="412755"/>
    <lineage>
        <taxon>unclassified sequences</taxon>
        <taxon>metagenomes</taxon>
        <taxon>ecological metagenomes</taxon>
    </lineage>
</organism>
<reference evidence="2" key="1">
    <citation type="journal article" date="2015" name="Nature">
        <title>Complex archaea that bridge the gap between prokaryotes and eukaryotes.</title>
        <authorList>
            <person name="Spang A."/>
            <person name="Saw J.H."/>
            <person name="Jorgensen S.L."/>
            <person name="Zaremba-Niedzwiedzka K."/>
            <person name="Martijn J."/>
            <person name="Lind A.E."/>
            <person name="van Eijk R."/>
            <person name="Schleper C."/>
            <person name="Guy L."/>
            <person name="Ettema T.J."/>
        </authorList>
    </citation>
    <scope>NUCLEOTIDE SEQUENCE</scope>
</reference>